<dbReference type="Proteomes" id="UP000314294">
    <property type="component" value="Unassembled WGS sequence"/>
</dbReference>
<feature type="domain" description="Ig-like" evidence="3">
    <location>
        <begin position="61"/>
        <end position="145"/>
    </location>
</feature>
<proteinExistence type="predicted"/>
<reference evidence="4 5" key="1">
    <citation type="submission" date="2019-03" db="EMBL/GenBank/DDBJ databases">
        <title>First draft genome of Liparis tanakae, snailfish: a comprehensive survey of snailfish specific genes.</title>
        <authorList>
            <person name="Kim W."/>
            <person name="Song I."/>
            <person name="Jeong J.-H."/>
            <person name="Kim D."/>
            <person name="Kim S."/>
            <person name="Ryu S."/>
            <person name="Song J.Y."/>
            <person name="Lee S.K."/>
        </authorList>
    </citation>
    <scope>NUCLEOTIDE SEQUENCE [LARGE SCALE GENOMIC DNA]</scope>
    <source>
        <tissue evidence="4">Muscle</tissue>
    </source>
</reference>
<dbReference type="InterPro" id="IPR036179">
    <property type="entry name" value="Ig-like_dom_sf"/>
</dbReference>
<keyword evidence="2" id="KW-0472">Membrane</keyword>
<dbReference type="AlphaFoldDB" id="A0A4Z2H817"/>
<accession>A0A4Z2H817</accession>
<keyword evidence="2" id="KW-0812">Transmembrane</keyword>
<feature type="compositionally biased region" description="Polar residues" evidence="1">
    <location>
        <begin position="39"/>
        <end position="59"/>
    </location>
</feature>
<dbReference type="InterPro" id="IPR003599">
    <property type="entry name" value="Ig_sub"/>
</dbReference>
<dbReference type="Gene3D" id="2.60.40.10">
    <property type="entry name" value="Immunoglobulins"/>
    <property type="match status" value="1"/>
</dbReference>
<sequence>MMKSLAPPFPPTQLPAVTTVKSQLSPLPPAKIRAATTVKSQLSTLPPHSAPSTIDSSTAAPEDTLSLQLEAVPDHPVAEGQRVTLLCRASPMPASAQWSWQRLQNHTWHVMQDGGDLTLSQPEQSGLYRCRAEGRSSQSHAVYITSMQTTVSEYLGIAAFVLSLLALVIISAHLFWLSYRRLDATLTTPNVAAQGEVCHTLKVAEMCT</sequence>
<evidence type="ECO:0000256" key="2">
    <source>
        <dbReference type="SAM" id="Phobius"/>
    </source>
</evidence>
<evidence type="ECO:0000256" key="1">
    <source>
        <dbReference type="SAM" id="MobiDB-lite"/>
    </source>
</evidence>
<dbReference type="Pfam" id="PF13927">
    <property type="entry name" value="Ig_3"/>
    <property type="match status" value="1"/>
</dbReference>
<evidence type="ECO:0000259" key="3">
    <source>
        <dbReference type="PROSITE" id="PS50835"/>
    </source>
</evidence>
<gene>
    <name evidence="4" type="ORF">EYF80_028772</name>
</gene>
<dbReference type="SMART" id="SM00409">
    <property type="entry name" value="IG"/>
    <property type="match status" value="1"/>
</dbReference>
<feature type="transmembrane region" description="Helical" evidence="2">
    <location>
        <begin position="154"/>
        <end position="177"/>
    </location>
</feature>
<dbReference type="EMBL" id="SRLO01000323">
    <property type="protein sequence ID" value="TNN60994.1"/>
    <property type="molecule type" value="Genomic_DNA"/>
</dbReference>
<dbReference type="OrthoDB" id="8959865at2759"/>
<evidence type="ECO:0000313" key="4">
    <source>
        <dbReference type="EMBL" id="TNN60994.1"/>
    </source>
</evidence>
<feature type="region of interest" description="Disordered" evidence="1">
    <location>
        <begin position="39"/>
        <end position="60"/>
    </location>
</feature>
<keyword evidence="5" id="KW-1185">Reference proteome</keyword>
<organism evidence="4 5">
    <name type="scientific">Liparis tanakae</name>
    <name type="common">Tanaka's snailfish</name>
    <dbReference type="NCBI Taxonomy" id="230148"/>
    <lineage>
        <taxon>Eukaryota</taxon>
        <taxon>Metazoa</taxon>
        <taxon>Chordata</taxon>
        <taxon>Craniata</taxon>
        <taxon>Vertebrata</taxon>
        <taxon>Euteleostomi</taxon>
        <taxon>Actinopterygii</taxon>
        <taxon>Neopterygii</taxon>
        <taxon>Teleostei</taxon>
        <taxon>Neoteleostei</taxon>
        <taxon>Acanthomorphata</taxon>
        <taxon>Eupercaria</taxon>
        <taxon>Perciformes</taxon>
        <taxon>Cottioidei</taxon>
        <taxon>Cottales</taxon>
        <taxon>Liparidae</taxon>
        <taxon>Liparis</taxon>
    </lineage>
</organism>
<evidence type="ECO:0000313" key="5">
    <source>
        <dbReference type="Proteomes" id="UP000314294"/>
    </source>
</evidence>
<dbReference type="SUPFAM" id="SSF48726">
    <property type="entry name" value="Immunoglobulin"/>
    <property type="match status" value="1"/>
</dbReference>
<dbReference type="InterPro" id="IPR013783">
    <property type="entry name" value="Ig-like_fold"/>
</dbReference>
<dbReference type="InterPro" id="IPR007110">
    <property type="entry name" value="Ig-like_dom"/>
</dbReference>
<protein>
    <recommendedName>
        <fullName evidence="3">Ig-like domain-containing protein</fullName>
    </recommendedName>
</protein>
<dbReference type="PROSITE" id="PS50835">
    <property type="entry name" value="IG_LIKE"/>
    <property type="match status" value="1"/>
</dbReference>
<name>A0A4Z2H817_9TELE</name>
<comment type="caution">
    <text evidence="4">The sequence shown here is derived from an EMBL/GenBank/DDBJ whole genome shotgun (WGS) entry which is preliminary data.</text>
</comment>
<keyword evidence="2" id="KW-1133">Transmembrane helix</keyword>